<evidence type="ECO:0000256" key="1">
    <source>
        <dbReference type="ARBA" id="ARBA00009580"/>
    </source>
</evidence>
<feature type="compositionally biased region" description="Low complexity" evidence="2">
    <location>
        <begin position="94"/>
        <end position="111"/>
    </location>
</feature>
<gene>
    <name evidence="4" type="ORF">GCM10023205_54660</name>
</gene>
<dbReference type="InterPro" id="IPR000387">
    <property type="entry name" value="Tyr_Pase_dom"/>
</dbReference>
<reference evidence="5" key="1">
    <citation type="journal article" date="2019" name="Int. J. Syst. Evol. Microbiol.">
        <title>The Global Catalogue of Microorganisms (GCM) 10K type strain sequencing project: providing services to taxonomists for standard genome sequencing and annotation.</title>
        <authorList>
            <consortium name="The Broad Institute Genomics Platform"/>
            <consortium name="The Broad Institute Genome Sequencing Center for Infectious Disease"/>
            <person name="Wu L."/>
            <person name="Ma J."/>
        </authorList>
    </citation>
    <scope>NUCLEOTIDE SEQUENCE [LARGE SCALE GENOMIC DNA]</scope>
    <source>
        <strain evidence="5">JCM 17986</strain>
    </source>
</reference>
<comment type="caution">
    <text evidence="4">The sequence shown here is derived from an EMBL/GenBank/DDBJ whole genome shotgun (WGS) entry which is preliminary data.</text>
</comment>
<evidence type="ECO:0000313" key="4">
    <source>
        <dbReference type="EMBL" id="GAA4979242.1"/>
    </source>
</evidence>
<dbReference type="Gene3D" id="3.90.190.10">
    <property type="entry name" value="Protein tyrosine phosphatase superfamily"/>
    <property type="match status" value="1"/>
</dbReference>
<dbReference type="EMBL" id="BAABHS010000021">
    <property type="protein sequence ID" value="GAA4979242.1"/>
    <property type="molecule type" value="Genomic_DNA"/>
</dbReference>
<evidence type="ECO:0000259" key="3">
    <source>
        <dbReference type="PROSITE" id="PS50056"/>
    </source>
</evidence>
<dbReference type="InterPro" id="IPR016130">
    <property type="entry name" value="Tyr_Pase_AS"/>
</dbReference>
<dbReference type="PROSITE" id="PS50056">
    <property type="entry name" value="TYR_PHOSPHATASE_2"/>
    <property type="match status" value="1"/>
</dbReference>
<dbReference type="PANTHER" id="PTHR31126">
    <property type="entry name" value="TYROSINE-PROTEIN PHOSPHATASE"/>
    <property type="match status" value="1"/>
</dbReference>
<dbReference type="RefSeq" id="WP_345678350.1">
    <property type="nucleotide sequence ID" value="NZ_BAABHS010000021.1"/>
</dbReference>
<comment type="similarity">
    <text evidence="1">Belongs to the protein-tyrosine phosphatase family.</text>
</comment>
<protein>
    <submittedName>
        <fullName evidence="4">Tyrosine-protein phosphatase</fullName>
    </submittedName>
</protein>
<dbReference type="PROSITE" id="PS00383">
    <property type="entry name" value="TYR_PHOSPHATASE_1"/>
    <property type="match status" value="1"/>
</dbReference>
<dbReference type="SUPFAM" id="SSF52799">
    <property type="entry name" value="(Phosphotyrosine protein) phosphatases II"/>
    <property type="match status" value="2"/>
</dbReference>
<feature type="region of interest" description="Disordered" evidence="2">
    <location>
        <begin position="94"/>
        <end position="113"/>
    </location>
</feature>
<evidence type="ECO:0000313" key="5">
    <source>
        <dbReference type="Proteomes" id="UP001500466"/>
    </source>
</evidence>
<dbReference type="Pfam" id="PF13350">
    <property type="entry name" value="Y_phosphatase3"/>
    <property type="match status" value="1"/>
</dbReference>
<keyword evidence="5" id="KW-1185">Reference proteome</keyword>
<dbReference type="Proteomes" id="UP001500466">
    <property type="component" value="Unassembled WGS sequence"/>
</dbReference>
<evidence type="ECO:0000256" key="2">
    <source>
        <dbReference type="SAM" id="MobiDB-lite"/>
    </source>
</evidence>
<feature type="domain" description="Tyrosine specific protein phosphatases" evidence="3">
    <location>
        <begin position="152"/>
        <end position="206"/>
    </location>
</feature>
<dbReference type="InterPro" id="IPR029021">
    <property type="entry name" value="Prot-tyrosine_phosphatase-like"/>
</dbReference>
<sequence>MHDVAWLDLPDQLNARDVGGLPVAGGLRTRSGVLMRCETPDLLTADSVARLVSDYGVRHVFDLRSIGEGLPVADWPGIARHRLPLLGRRAGTAAEEAANEAATEPGAAPAGVGDISSGQVDVLGEDTDLDLATVDVHGAGRLYLAMAERGRDAFARALELLVNDAAGPTLVHCTAGKDRTGVLVALLMSAVGVDRAAIVADYAATRIHIDEMFRRIDAIANQPRLKPGTPAAAALRDAAPESMEAFLDAVLERYGSAGEFFVKAGARPEWLELWRERFVAA</sequence>
<dbReference type="InterPro" id="IPR026893">
    <property type="entry name" value="Tyr/Ser_Pase_IphP-type"/>
</dbReference>
<proteinExistence type="inferred from homology"/>
<organism evidence="4 5">
    <name type="scientific">Yinghuangia aomiensis</name>
    <dbReference type="NCBI Taxonomy" id="676205"/>
    <lineage>
        <taxon>Bacteria</taxon>
        <taxon>Bacillati</taxon>
        <taxon>Actinomycetota</taxon>
        <taxon>Actinomycetes</taxon>
        <taxon>Kitasatosporales</taxon>
        <taxon>Streptomycetaceae</taxon>
        <taxon>Yinghuangia</taxon>
    </lineage>
</organism>
<dbReference type="PANTHER" id="PTHR31126:SF1">
    <property type="entry name" value="TYROSINE SPECIFIC PROTEIN PHOSPHATASES DOMAIN-CONTAINING PROTEIN"/>
    <property type="match status" value="1"/>
</dbReference>
<name>A0ABP9HUP5_9ACTN</name>
<accession>A0ABP9HUP5</accession>